<feature type="coiled-coil region" evidence="5">
    <location>
        <begin position="788"/>
        <end position="815"/>
    </location>
</feature>
<feature type="compositionally biased region" description="Basic residues" evidence="6">
    <location>
        <begin position="590"/>
        <end position="599"/>
    </location>
</feature>
<dbReference type="Pfam" id="PF04991">
    <property type="entry name" value="LicD"/>
    <property type="match status" value="2"/>
</dbReference>
<dbReference type="AlphaFoldDB" id="A0A8J2IR42"/>
<comment type="subcellular location">
    <subcellularLocation>
        <location evidence="1">Membrane</location>
        <topology evidence="1">Single-pass membrane protein</topology>
    </subcellularLocation>
</comment>
<gene>
    <name evidence="10" type="ORF">FEQUK3_LOCUS5678</name>
</gene>
<feature type="chain" id="PRO_5035228693" description="Mannosylphosphorylation protein" evidence="7">
    <location>
        <begin position="18"/>
        <end position="912"/>
    </location>
</feature>
<dbReference type="InterPro" id="IPR007074">
    <property type="entry name" value="LicD/FKTN/FKRP_NTP_transf"/>
</dbReference>
<dbReference type="GO" id="GO:0016020">
    <property type="term" value="C:membrane"/>
    <property type="evidence" value="ECO:0007669"/>
    <property type="project" value="UniProtKB-SubCell"/>
</dbReference>
<feature type="compositionally biased region" description="Basic and acidic residues" evidence="6">
    <location>
        <begin position="652"/>
        <end position="672"/>
    </location>
</feature>
<feature type="compositionally biased region" description="Acidic residues" evidence="6">
    <location>
        <begin position="373"/>
        <end position="412"/>
    </location>
</feature>
<keyword evidence="2" id="KW-0812">Transmembrane</keyword>
<dbReference type="GO" id="GO:0009100">
    <property type="term" value="P:glycoprotein metabolic process"/>
    <property type="evidence" value="ECO:0007669"/>
    <property type="project" value="UniProtKB-ARBA"/>
</dbReference>
<evidence type="ECO:0000256" key="3">
    <source>
        <dbReference type="ARBA" id="ARBA00022989"/>
    </source>
</evidence>
<evidence type="ECO:0000256" key="5">
    <source>
        <dbReference type="SAM" id="Coils"/>
    </source>
</evidence>
<dbReference type="Pfam" id="PF20994">
    <property type="entry name" value="CENPU"/>
    <property type="match status" value="1"/>
</dbReference>
<dbReference type="PANTHER" id="PTHR15407:SF32">
    <property type="entry name" value="PROTEIN (MNN4), PUTATIVE (AFU_ORTHOLOGUE AFUA_1G03790)-RELATED"/>
    <property type="match status" value="1"/>
</dbReference>
<dbReference type="Proteomes" id="UP000693738">
    <property type="component" value="Unassembled WGS sequence"/>
</dbReference>
<keyword evidence="5" id="KW-0175">Coiled coil</keyword>
<feature type="domain" description="LicD/FKTN/FKRP nucleotidyltransferase" evidence="8">
    <location>
        <begin position="82"/>
        <end position="184"/>
    </location>
</feature>
<accession>A0A8J2IR42</accession>
<evidence type="ECO:0000259" key="9">
    <source>
        <dbReference type="Pfam" id="PF20994"/>
    </source>
</evidence>
<organism evidence="10 11">
    <name type="scientific">Fusarium equiseti</name>
    <name type="common">Fusarium scirpi</name>
    <dbReference type="NCBI Taxonomy" id="61235"/>
    <lineage>
        <taxon>Eukaryota</taxon>
        <taxon>Fungi</taxon>
        <taxon>Dikarya</taxon>
        <taxon>Ascomycota</taxon>
        <taxon>Pezizomycotina</taxon>
        <taxon>Sordariomycetes</taxon>
        <taxon>Hypocreomycetidae</taxon>
        <taxon>Hypocreales</taxon>
        <taxon>Nectriaceae</taxon>
        <taxon>Fusarium</taxon>
        <taxon>Fusarium incarnatum-equiseti species complex</taxon>
    </lineage>
</organism>
<keyword evidence="3" id="KW-1133">Transmembrane helix</keyword>
<feature type="compositionally biased region" description="Acidic residues" evidence="6">
    <location>
        <begin position="524"/>
        <end position="576"/>
    </location>
</feature>
<evidence type="ECO:0000256" key="1">
    <source>
        <dbReference type="ARBA" id="ARBA00004167"/>
    </source>
</evidence>
<evidence type="ECO:0008006" key="12">
    <source>
        <dbReference type="Google" id="ProtNLM"/>
    </source>
</evidence>
<evidence type="ECO:0000256" key="6">
    <source>
        <dbReference type="SAM" id="MobiDB-lite"/>
    </source>
</evidence>
<feature type="compositionally biased region" description="Low complexity" evidence="6">
    <location>
        <begin position="577"/>
        <end position="588"/>
    </location>
</feature>
<protein>
    <recommendedName>
        <fullName evidence="12">Mannosylphosphorylation protein</fullName>
    </recommendedName>
</protein>
<evidence type="ECO:0000256" key="7">
    <source>
        <dbReference type="SAM" id="SignalP"/>
    </source>
</evidence>
<feature type="region of interest" description="Disordered" evidence="6">
    <location>
        <begin position="310"/>
        <end position="672"/>
    </location>
</feature>
<evidence type="ECO:0000256" key="2">
    <source>
        <dbReference type="ARBA" id="ARBA00022692"/>
    </source>
</evidence>
<comment type="caution">
    <text evidence="10">The sequence shown here is derived from an EMBL/GenBank/DDBJ whole genome shotgun (WGS) entry which is preliminary data.</text>
</comment>
<name>A0A8J2IR42_FUSEQ</name>
<evidence type="ECO:0000313" key="11">
    <source>
        <dbReference type="Proteomes" id="UP000693738"/>
    </source>
</evidence>
<evidence type="ECO:0000259" key="8">
    <source>
        <dbReference type="Pfam" id="PF04991"/>
    </source>
</evidence>
<feature type="compositionally biased region" description="Acidic residues" evidence="6">
    <location>
        <begin position="610"/>
        <end position="619"/>
    </location>
</feature>
<evidence type="ECO:0000313" key="10">
    <source>
        <dbReference type="EMBL" id="CAG7559966.1"/>
    </source>
</evidence>
<reference evidence="10" key="1">
    <citation type="submission" date="2021-05" db="EMBL/GenBank/DDBJ databases">
        <authorList>
            <person name="Khan N."/>
        </authorList>
    </citation>
    <scope>NUCLEOTIDE SEQUENCE</scope>
</reference>
<keyword evidence="4" id="KW-0472">Membrane</keyword>
<dbReference type="EMBL" id="CAJSTJ010000131">
    <property type="protein sequence ID" value="CAG7559966.1"/>
    <property type="molecule type" value="Genomic_DNA"/>
</dbReference>
<feature type="signal peptide" evidence="7">
    <location>
        <begin position="1"/>
        <end position="17"/>
    </location>
</feature>
<dbReference type="InterPro" id="IPR048743">
    <property type="entry name" value="AME1"/>
</dbReference>
<feature type="domain" description="LicD/FKTN/FKRP nucleotidyltransferase" evidence="8">
    <location>
        <begin position="194"/>
        <end position="233"/>
    </location>
</feature>
<sequence length="912" mass="102546">MRLSAFCAVSWLACATALTVPDGEKIEKKLAKRDDPAPKYWREAEGHLHYIGKYFDEALEPAAQNARIKVLMQTYLATMRDLGVQTWLMHGSLLGWCHQVMPWDLDADVSMTEADMYFLSAYHNMTIYYYQYDGCPGGCYFQLELNPHFKHRGRDDRKNVIDARWIDMQNGLFIDITAARYDPGHKQGEGVMYDKNDHEFKDKYIFPLLDTTFEGVPAKVPYRYQQMLESEYGKAAVSNTDYNGYVSRKHVLLASQRHASDQMLMPATGQQGRDQRLQERLRGAQRTNIQDDSFNLDFNLDIAGLNIASSTPAAPKPAPPASSANTSAKRKRLENEPPSSQRSARRRSPRIRSDDPYDLPDTSKEEGAQDTSVEAEAEIEEPVADAVEEPDAEPELEPAPEPEDEPEPEPEPELPSPAQSSEATEENEPEIELPVLPNENGSVSDARPSSRRTEDVQSPPEEAQNMQIDALSSTTRIHAALAEQDNAPPSSSPLANKVRRSEGPTIVRSRMSYRRASRATEVSQDGDEPDQPDQAPADDELTEDAPSEDEPNVTAEPVEEDVAMEDENAQEEEEAVAEAIDAVEAAKALGKQRLRRSPRRSPPSQSPQAEPEEQAEEEERAPKRRRGRPSSSPATQRQPAAKPKATTKTKSRKGEKPLPKQVRKAREAEKARRVSDGSAIEITVQRFVNFEKYGKEAREEDPLQLSEDVPFTMNGETVVDVFSQVCLEVIDGTVAKLYETLGTTEEKDKKKECRIKILALEAYKEELNGRLLQQAIHLNDWRTLRKRVRIVQREKLSLREEILRLKAEREQVALRMDAVRIKHEEDTKESKHRLDTSALMHDVDMAVERGRDAPELSRAQEKKADLANLELLVARITDEASSASSAGGMLQQVKNFNAFLERAAIAMETKGR</sequence>
<proteinExistence type="predicted"/>
<keyword evidence="7" id="KW-0732">Signal</keyword>
<feature type="compositionally biased region" description="Basic and acidic residues" evidence="6">
    <location>
        <begin position="351"/>
        <end position="367"/>
    </location>
</feature>
<dbReference type="InterPro" id="IPR009644">
    <property type="entry name" value="FKTN/MNN4/W02B3.4-1"/>
</dbReference>
<feature type="compositionally biased region" description="Low complexity" evidence="6">
    <location>
        <begin position="629"/>
        <end position="644"/>
    </location>
</feature>
<feature type="compositionally biased region" description="Polar residues" evidence="6">
    <location>
        <begin position="464"/>
        <end position="476"/>
    </location>
</feature>
<feature type="domain" description="Inner kinetochore subunit AME1" evidence="9">
    <location>
        <begin position="717"/>
        <end position="902"/>
    </location>
</feature>
<evidence type="ECO:0000256" key="4">
    <source>
        <dbReference type="ARBA" id="ARBA00023136"/>
    </source>
</evidence>
<dbReference type="PANTHER" id="PTHR15407">
    <property type="entry name" value="FUKUTIN-RELATED"/>
    <property type="match status" value="1"/>
</dbReference>